<organism evidence="2 3">
    <name type="scientific">Populus tomentosa</name>
    <name type="common">Chinese white poplar</name>
    <dbReference type="NCBI Taxonomy" id="118781"/>
    <lineage>
        <taxon>Eukaryota</taxon>
        <taxon>Viridiplantae</taxon>
        <taxon>Streptophyta</taxon>
        <taxon>Embryophyta</taxon>
        <taxon>Tracheophyta</taxon>
        <taxon>Spermatophyta</taxon>
        <taxon>Magnoliopsida</taxon>
        <taxon>eudicotyledons</taxon>
        <taxon>Gunneridae</taxon>
        <taxon>Pentapetalae</taxon>
        <taxon>rosids</taxon>
        <taxon>fabids</taxon>
        <taxon>Malpighiales</taxon>
        <taxon>Salicaceae</taxon>
        <taxon>Saliceae</taxon>
        <taxon>Populus</taxon>
    </lineage>
</organism>
<evidence type="ECO:0000313" key="3">
    <source>
        <dbReference type="Proteomes" id="UP000886885"/>
    </source>
</evidence>
<feature type="transmembrane region" description="Helical" evidence="1">
    <location>
        <begin position="18"/>
        <end position="37"/>
    </location>
</feature>
<dbReference type="Proteomes" id="UP000886885">
    <property type="component" value="Unassembled WGS sequence"/>
</dbReference>
<name>A0A8X7XRJ2_POPTO</name>
<sequence length="111" mass="12192">MGVDVAGRTTGFWRKESMVMLTPLLSVFSAPTVRFLFSAKEMKRSGKIEHGYIEPSIFVNGESLPLYIGKGVRAVVQVIQSDGADTTAKYTDEHQLIIKGLPVIAPLKLLK</sequence>
<evidence type="ECO:0000313" key="2">
    <source>
        <dbReference type="EMBL" id="KAG6735672.1"/>
    </source>
</evidence>
<dbReference type="PANTHER" id="PTHR47058">
    <property type="entry name" value="REPLICATION PROTEIN A 14 KDA SUBUNIT A-RELATED"/>
    <property type="match status" value="1"/>
</dbReference>
<gene>
    <name evidence="2" type="ORF">POTOM_061680</name>
</gene>
<keyword evidence="3" id="KW-1185">Reference proteome</keyword>
<dbReference type="OrthoDB" id="188186at2759"/>
<keyword evidence="1" id="KW-0472">Membrane</keyword>
<evidence type="ECO:0000256" key="1">
    <source>
        <dbReference type="SAM" id="Phobius"/>
    </source>
</evidence>
<dbReference type="EMBL" id="JAAWWB010001854">
    <property type="protein sequence ID" value="KAG6735672.1"/>
    <property type="molecule type" value="Genomic_DNA"/>
</dbReference>
<keyword evidence="1" id="KW-0812">Transmembrane</keyword>
<dbReference type="PANTHER" id="PTHR47058:SF1">
    <property type="entry name" value="REPLICATION FACTOR A PROTEIN 3"/>
    <property type="match status" value="1"/>
</dbReference>
<reference evidence="2" key="1">
    <citation type="journal article" date="2020" name="bioRxiv">
        <title>Hybrid origin of Populus tomentosa Carr. identified through genome sequencing and phylogenomic analysis.</title>
        <authorList>
            <person name="An X."/>
            <person name="Gao K."/>
            <person name="Chen Z."/>
            <person name="Li J."/>
            <person name="Yang X."/>
            <person name="Yang X."/>
            <person name="Zhou J."/>
            <person name="Guo T."/>
            <person name="Zhao T."/>
            <person name="Huang S."/>
            <person name="Miao D."/>
            <person name="Khan W.U."/>
            <person name="Rao P."/>
            <person name="Ye M."/>
            <person name="Lei B."/>
            <person name="Liao W."/>
            <person name="Wang J."/>
            <person name="Ji L."/>
            <person name="Li Y."/>
            <person name="Guo B."/>
            <person name="Mustafa N.S."/>
            <person name="Li S."/>
            <person name="Yun Q."/>
            <person name="Keller S.R."/>
            <person name="Mao J."/>
            <person name="Zhang R."/>
            <person name="Strauss S.H."/>
        </authorList>
    </citation>
    <scope>NUCLEOTIDE SEQUENCE</scope>
    <source>
        <strain evidence="2">GM15</strain>
        <tissue evidence="2">Leaf</tissue>
    </source>
</reference>
<accession>A0A8X7XRJ2</accession>
<dbReference type="AlphaFoldDB" id="A0A8X7XRJ2"/>
<proteinExistence type="predicted"/>
<protein>
    <submittedName>
        <fullName evidence="2">Uncharacterized protein</fullName>
    </submittedName>
</protein>
<keyword evidence="1" id="KW-1133">Transmembrane helix</keyword>
<comment type="caution">
    <text evidence="2">The sequence shown here is derived from an EMBL/GenBank/DDBJ whole genome shotgun (WGS) entry which is preliminary data.</text>
</comment>